<comment type="caution">
    <text evidence="1">The sequence shown here is derived from an EMBL/GenBank/DDBJ whole genome shotgun (WGS) entry which is preliminary data.</text>
</comment>
<sequence length="52" mass="5824">MSLLISNIIDKPNHDNLDATRLIKTLPKTGESASTFGFPDRVLPFLQAKIRE</sequence>
<evidence type="ECO:0000313" key="1">
    <source>
        <dbReference type="EMBL" id="EHI71005.1"/>
    </source>
</evidence>
<dbReference type="Proteomes" id="UP000003330">
    <property type="component" value="Unassembled WGS sequence"/>
</dbReference>
<protein>
    <submittedName>
        <fullName evidence="1">Uncharacterized protein</fullName>
    </submittedName>
</protein>
<keyword evidence="2" id="KW-1185">Reference proteome</keyword>
<dbReference type="AlphaFoldDB" id="G5K028"/>
<proteinExistence type="predicted"/>
<accession>G5K028</accession>
<dbReference type="EMBL" id="AEUX02000001">
    <property type="protein sequence ID" value="EHI71005.1"/>
    <property type="molecule type" value="Genomic_DNA"/>
</dbReference>
<reference evidence="1 2" key="1">
    <citation type="journal article" date="2014" name="Int. J. Syst. Evol. Microbiol.">
        <title>Phylogenomics and the dynamic genome evolution of the genus Streptococcus.</title>
        <authorList>
            <consortium name="The Broad Institute Genome Sequencing Platform"/>
            <person name="Richards V.P."/>
            <person name="Palmer S.R."/>
            <person name="Pavinski Bitar P.D."/>
            <person name="Qin X."/>
            <person name="Weinstock G.M."/>
            <person name="Highlander S.K."/>
            <person name="Town C.D."/>
            <person name="Burne R.A."/>
            <person name="Stanhope M.J."/>
        </authorList>
    </citation>
    <scope>NUCLEOTIDE SEQUENCE [LARGE SCALE GENOMIC DNA]</scope>
    <source>
        <strain evidence="1 2">707-05</strain>
    </source>
</reference>
<name>G5K028_9STRE</name>
<gene>
    <name evidence="1" type="ORF">STRIC_0892</name>
</gene>
<organism evidence="1 2">
    <name type="scientific">Streptococcus ictaluri 707-05</name>
    <dbReference type="NCBI Taxonomy" id="764299"/>
    <lineage>
        <taxon>Bacteria</taxon>
        <taxon>Bacillati</taxon>
        <taxon>Bacillota</taxon>
        <taxon>Bacilli</taxon>
        <taxon>Lactobacillales</taxon>
        <taxon>Streptococcaceae</taxon>
        <taxon>Streptococcus</taxon>
    </lineage>
</organism>
<evidence type="ECO:0000313" key="2">
    <source>
        <dbReference type="Proteomes" id="UP000003330"/>
    </source>
</evidence>